<keyword evidence="1" id="KW-0732">Signal</keyword>
<dbReference type="EMBL" id="FMYP01000006">
    <property type="protein sequence ID" value="SDB88801.1"/>
    <property type="molecule type" value="Genomic_DNA"/>
</dbReference>
<dbReference type="InterPro" id="IPR045175">
    <property type="entry name" value="M28_fam"/>
</dbReference>
<dbReference type="Proteomes" id="UP000199452">
    <property type="component" value="Unassembled WGS sequence"/>
</dbReference>
<accession>A0A1G6H3N9</accession>
<dbReference type="SUPFAM" id="SSF53187">
    <property type="entry name" value="Zn-dependent exopeptidases"/>
    <property type="match status" value="1"/>
</dbReference>
<sequence>MRKCFVILVGLSLSLGSISSAQTAASKDLLSNHVYTLAADSMMGRAIGSKQGLVAANYISKQLELVGVKPYQGRFSHPFSFKQGPVRAFGNNVIGIIEGSDPNLKNECIVIGAHYDHIGYDHVNGKDIVYNGADDNASGVATIIELGRLLVLQKTILKRSVIIIGFDGEESGLNGSTALVNDSIIPMGKVKLMIGVDMVGMLKANKRLNLKGSATIENGNAIFGDLARKHGIELTEMGFAIENRTDTYPFGKIGIPAIAPTTGTLSPYHQPGDDANLLDYDGMATVTDFLLEAVVQFSGQESLVPSKAFSNVAKHGSTKRFTAGIKGAIGRSKQDYPDEFFQGQALFAAQVGVYARVMLSKRLFLQPEVQYETMGSKTANGNMRTHALNTPCNLLFALINNDMVDGRVCLVLGGYHSYTFAGNVGGKSIDFDNHINRSDYGLSYGISLEAMGYQFGCIVKRGLTDILNSNTPGNVRNTAAYLTFGYRF</sequence>
<feature type="chain" id="PRO_5011477643" evidence="1">
    <location>
        <begin position="22"/>
        <end position="488"/>
    </location>
</feature>
<evidence type="ECO:0000259" key="2">
    <source>
        <dbReference type="Pfam" id="PF04389"/>
    </source>
</evidence>
<feature type="signal peptide" evidence="1">
    <location>
        <begin position="1"/>
        <end position="21"/>
    </location>
</feature>
<evidence type="ECO:0000256" key="1">
    <source>
        <dbReference type="SAM" id="SignalP"/>
    </source>
</evidence>
<proteinExistence type="predicted"/>
<gene>
    <name evidence="3" type="ORF">SAMN05216323_100666</name>
</gene>
<reference evidence="3 4" key="1">
    <citation type="submission" date="2016-09" db="EMBL/GenBank/DDBJ databases">
        <authorList>
            <person name="Capua I."/>
            <person name="De Benedictis P."/>
            <person name="Joannis T."/>
            <person name="Lombin L.H."/>
            <person name="Cattoli G."/>
        </authorList>
    </citation>
    <scope>NUCLEOTIDE SEQUENCE [LARGE SCALE GENOMIC DNA]</scope>
    <source>
        <strain evidence="3 4">A7P-90m</strain>
    </source>
</reference>
<name>A0A1G6H3N9_9BACT</name>
<dbReference type="AlphaFoldDB" id="A0A1G6H3N9"/>
<evidence type="ECO:0000313" key="3">
    <source>
        <dbReference type="EMBL" id="SDB88801.1"/>
    </source>
</evidence>
<dbReference type="PANTHER" id="PTHR12147">
    <property type="entry name" value="METALLOPEPTIDASE M28 FAMILY MEMBER"/>
    <property type="match status" value="1"/>
</dbReference>
<feature type="domain" description="Peptidase M28" evidence="2">
    <location>
        <begin position="92"/>
        <end position="293"/>
    </location>
</feature>
<evidence type="ECO:0000313" key="4">
    <source>
        <dbReference type="Proteomes" id="UP000199452"/>
    </source>
</evidence>
<dbReference type="STRING" id="1640674.SAMN05216323_100666"/>
<keyword evidence="4" id="KW-1185">Reference proteome</keyword>
<dbReference type="InterPro" id="IPR007484">
    <property type="entry name" value="Peptidase_M28"/>
</dbReference>
<organism evidence="3 4">
    <name type="scientific">Williamwhitmania taraxaci</name>
    <dbReference type="NCBI Taxonomy" id="1640674"/>
    <lineage>
        <taxon>Bacteria</taxon>
        <taxon>Pseudomonadati</taxon>
        <taxon>Bacteroidota</taxon>
        <taxon>Bacteroidia</taxon>
        <taxon>Bacteroidales</taxon>
        <taxon>Williamwhitmaniaceae</taxon>
        <taxon>Williamwhitmania</taxon>
    </lineage>
</organism>
<dbReference type="OrthoDB" id="9764939at2"/>
<dbReference type="Gene3D" id="3.40.630.10">
    <property type="entry name" value="Zn peptidases"/>
    <property type="match status" value="1"/>
</dbReference>
<dbReference type="PANTHER" id="PTHR12147:SF26">
    <property type="entry name" value="PEPTIDASE M28 DOMAIN-CONTAINING PROTEIN"/>
    <property type="match status" value="1"/>
</dbReference>
<dbReference type="Pfam" id="PF04389">
    <property type="entry name" value="Peptidase_M28"/>
    <property type="match status" value="1"/>
</dbReference>
<protein>
    <submittedName>
        <fullName evidence="3">Peptidase family M28</fullName>
    </submittedName>
</protein>
<dbReference type="GO" id="GO:0008235">
    <property type="term" value="F:metalloexopeptidase activity"/>
    <property type="evidence" value="ECO:0007669"/>
    <property type="project" value="InterPro"/>
</dbReference>
<dbReference type="GO" id="GO:0006508">
    <property type="term" value="P:proteolysis"/>
    <property type="evidence" value="ECO:0007669"/>
    <property type="project" value="InterPro"/>
</dbReference>
<dbReference type="RefSeq" id="WP_092435562.1">
    <property type="nucleotide sequence ID" value="NZ_FMYP01000006.1"/>
</dbReference>